<evidence type="ECO:0000313" key="1">
    <source>
        <dbReference type="EMBL" id="PHV70815.1"/>
    </source>
</evidence>
<comment type="caution">
    <text evidence="1">The sequence shown here is derived from an EMBL/GenBank/DDBJ whole genome shotgun (WGS) entry which is preliminary data.</text>
</comment>
<protein>
    <submittedName>
        <fullName evidence="1">ABC transporter permease</fullName>
    </submittedName>
</protein>
<name>A0AC61DC68_9FIRM</name>
<dbReference type="EMBL" id="PEDL01000007">
    <property type="protein sequence ID" value="PHV70815.1"/>
    <property type="molecule type" value="Genomic_DNA"/>
</dbReference>
<proteinExistence type="predicted"/>
<accession>A0AC61DC68</accession>
<sequence length="294" mass="33170">MEKHYRNKLSIFIFAFPGLLLFTIFTVYPILPQILISFQKHDGFNSSGWVGFDNYIKVLRSASFWRANGNTLIIVLISLLVALPLSLLLALAIDVQTPKTRNFFKFSSVFPAVLSVTVISQMWVAMYEPQWGLINSFLRSIGLEGWAHQWLTDKSTVVICITIAFLWQYIGLNALLFYTGIKSIPKQYYEAAMIDGANFFKASFFITIPLLTDVIKYVLILSVLGSMSLFAHVRVMTSGGPGDSSRTVIYQMYYTAFSTSEFGVGSAIAVLFIIECLFVTVLINKFTAKERIEF</sequence>
<organism evidence="1 2">
    <name type="scientific">Sporanaerobium hydrogeniformans</name>
    <dbReference type="NCBI Taxonomy" id="3072179"/>
    <lineage>
        <taxon>Bacteria</taxon>
        <taxon>Bacillati</taxon>
        <taxon>Bacillota</taxon>
        <taxon>Clostridia</taxon>
        <taxon>Lachnospirales</taxon>
        <taxon>Lachnospiraceae</taxon>
        <taxon>Sporanaerobium</taxon>
    </lineage>
</organism>
<keyword evidence="2" id="KW-1185">Reference proteome</keyword>
<reference evidence="1" key="1">
    <citation type="submission" date="2017-10" db="EMBL/GenBank/DDBJ databases">
        <title>Genome sequence of cellulolytic Lachnospiraceae bacterium XHS1971 isolated from hotspring sediment.</title>
        <authorList>
            <person name="Vasudevan G."/>
            <person name="Joshi A.J."/>
            <person name="Hivarkar S."/>
            <person name="Lanjekar V.B."/>
            <person name="Dhakephalkar P.K."/>
            <person name="Dagar S."/>
        </authorList>
    </citation>
    <scope>NUCLEOTIDE SEQUENCE</scope>
    <source>
        <strain evidence="1">XHS1971</strain>
    </source>
</reference>
<evidence type="ECO:0000313" key="2">
    <source>
        <dbReference type="Proteomes" id="UP000224460"/>
    </source>
</evidence>
<dbReference type="Proteomes" id="UP000224460">
    <property type="component" value="Unassembled WGS sequence"/>
</dbReference>
<gene>
    <name evidence="1" type="ORF">CS063_08595</name>
</gene>